<reference evidence="1 2" key="1">
    <citation type="submission" date="2021-06" db="EMBL/GenBank/DDBJ databases">
        <title>Caerostris extrusa draft genome.</title>
        <authorList>
            <person name="Kono N."/>
            <person name="Arakawa K."/>
        </authorList>
    </citation>
    <scope>NUCLEOTIDE SEQUENCE [LARGE SCALE GENOMIC DNA]</scope>
</reference>
<gene>
    <name evidence="1" type="ORF">CEXT_334831</name>
</gene>
<sequence length="99" mass="11490">MLQLIIIIIPQSETETWPSFFVKNSHSGLVRSRNEFKRSSAATQFNSSFPKRMKSSRPRTIQLLPAARSVFRHIPLPKEWEKGGIKRDEIFLNLKLPIN</sequence>
<evidence type="ECO:0000313" key="1">
    <source>
        <dbReference type="EMBL" id="GIY63248.1"/>
    </source>
</evidence>
<organism evidence="1 2">
    <name type="scientific">Caerostris extrusa</name>
    <name type="common">Bark spider</name>
    <name type="synonym">Caerostris bankana</name>
    <dbReference type="NCBI Taxonomy" id="172846"/>
    <lineage>
        <taxon>Eukaryota</taxon>
        <taxon>Metazoa</taxon>
        <taxon>Ecdysozoa</taxon>
        <taxon>Arthropoda</taxon>
        <taxon>Chelicerata</taxon>
        <taxon>Arachnida</taxon>
        <taxon>Araneae</taxon>
        <taxon>Araneomorphae</taxon>
        <taxon>Entelegynae</taxon>
        <taxon>Araneoidea</taxon>
        <taxon>Araneidae</taxon>
        <taxon>Caerostris</taxon>
    </lineage>
</organism>
<name>A0AAV4UZR1_CAEEX</name>
<proteinExistence type="predicted"/>
<keyword evidence="2" id="KW-1185">Reference proteome</keyword>
<dbReference type="Proteomes" id="UP001054945">
    <property type="component" value="Unassembled WGS sequence"/>
</dbReference>
<evidence type="ECO:0000313" key="2">
    <source>
        <dbReference type="Proteomes" id="UP001054945"/>
    </source>
</evidence>
<dbReference type="EMBL" id="BPLR01013722">
    <property type="protein sequence ID" value="GIY63248.1"/>
    <property type="molecule type" value="Genomic_DNA"/>
</dbReference>
<accession>A0AAV4UZR1</accession>
<protein>
    <submittedName>
        <fullName evidence="1">Uncharacterized protein</fullName>
    </submittedName>
</protein>
<dbReference type="AlphaFoldDB" id="A0AAV4UZR1"/>
<comment type="caution">
    <text evidence="1">The sequence shown here is derived from an EMBL/GenBank/DDBJ whole genome shotgun (WGS) entry which is preliminary data.</text>
</comment>